<gene>
    <name evidence="5" type="ORF">ACJMK2_036276</name>
</gene>
<protein>
    <recommendedName>
        <fullName evidence="3">DNA 3'-5' helicase</fullName>
        <ecNumber evidence="3">5.6.2.4</ecNumber>
    </recommendedName>
</protein>
<keyword evidence="6" id="KW-1185">Reference proteome</keyword>
<evidence type="ECO:0000256" key="2">
    <source>
        <dbReference type="ARBA" id="ARBA00034617"/>
    </source>
</evidence>
<dbReference type="Pfam" id="PF00271">
    <property type="entry name" value="Helicase_C"/>
    <property type="match status" value="1"/>
</dbReference>
<accession>A0ABD3WI09</accession>
<comment type="catalytic activity">
    <reaction evidence="2">
        <text>Couples ATP hydrolysis with the unwinding of duplex DNA by translocating in the 3'-5' direction.</text>
        <dbReference type="EC" id="5.6.2.4"/>
    </reaction>
</comment>
<comment type="caution">
    <text evidence="5">The sequence shown here is derived from an EMBL/GenBank/DDBJ whole genome shotgun (WGS) entry which is preliminary data.</text>
</comment>
<organism evidence="5 6">
    <name type="scientific">Sinanodonta woodiana</name>
    <name type="common">Chinese pond mussel</name>
    <name type="synonym">Anodonta woodiana</name>
    <dbReference type="NCBI Taxonomy" id="1069815"/>
    <lineage>
        <taxon>Eukaryota</taxon>
        <taxon>Metazoa</taxon>
        <taxon>Spiralia</taxon>
        <taxon>Lophotrochozoa</taxon>
        <taxon>Mollusca</taxon>
        <taxon>Bivalvia</taxon>
        <taxon>Autobranchia</taxon>
        <taxon>Heteroconchia</taxon>
        <taxon>Palaeoheterodonta</taxon>
        <taxon>Unionida</taxon>
        <taxon>Unionoidea</taxon>
        <taxon>Unionidae</taxon>
        <taxon>Unioninae</taxon>
        <taxon>Sinanodonta</taxon>
    </lineage>
</organism>
<dbReference type="GO" id="GO:0043138">
    <property type="term" value="F:3'-5' DNA helicase activity"/>
    <property type="evidence" value="ECO:0007669"/>
    <property type="project" value="UniProtKB-EC"/>
</dbReference>
<evidence type="ECO:0000313" key="6">
    <source>
        <dbReference type="Proteomes" id="UP001634394"/>
    </source>
</evidence>
<reference evidence="5 6" key="1">
    <citation type="submission" date="2024-11" db="EMBL/GenBank/DDBJ databases">
        <title>Chromosome-level genome assembly of the freshwater bivalve Anodonta woodiana.</title>
        <authorList>
            <person name="Chen X."/>
        </authorList>
    </citation>
    <scope>NUCLEOTIDE SEQUENCE [LARGE SCALE GENOMIC DNA]</scope>
    <source>
        <strain evidence="5">MN2024</strain>
        <tissue evidence="5">Gills</tissue>
    </source>
</reference>
<dbReference type="PANTHER" id="PTHR13710:SF157">
    <property type="entry name" value="DNA HELICASE"/>
    <property type="match status" value="1"/>
</dbReference>
<name>A0ABD3WI09_SINWO</name>
<dbReference type="InterPro" id="IPR027417">
    <property type="entry name" value="P-loop_NTPase"/>
</dbReference>
<dbReference type="EMBL" id="JBJQND010000006">
    <property type="protein sequence ID" value="KAL3873120.1"/>
    <property type="molecule type" value="Genomic_DNA"/>
</dbReference>
<dbReference type="Proteomes" id="UP001634394">
    <property type="component" value="Unassembled WGS sequence"/>
</dbReference>
<comment type="similarity">
    <text evidence="1">Belongs to the helicase family. RecQ subfamily.</text>
</comment>
<dbReference type="PROSITE" id="PS51194">
    <property type="entry name" value="HELICASE_CTER"/>
    <property type="match status" value="1"/>
</dbReference>
<dbReference type="SUPFAM" id="SSF52540">
    <property type="entry name" value="P-loop containing nucleoside triphosphate hydrolases"/>
    <property type="match status" value="1"/>
</dbReference>
<dbReference type="InterPro" id="IPR001650">
    <property type="entry name" value="Helicase_C-like"/>
</dbReference>
<evidence type="ECO:0000256" key="1">
    <source>
        <dbReference type="ARBA" id="ARBA00005446"/>
    </source>
</evidence>
<dbReference type="EC" id="5.6.2.4" evidence="3"/>
<dbReference type="SMART" id="SM00490">
    <property type="entry name" value="HELICc"/>
    <property type="match status" value="1"/>
</dbReference>
<dbReference type="AlphaFoldDB" id="A0ABD3WI09"/>
<evidence type="ECO:0000313" key="5">
    <source>
        <dbReference type="EMBL" id="KAL3873120.1"/>
    </source>
</evidence>
<dbReference type="PANTHER" id="PTHR13710">
    <property type="entry name" value="DNA HELICASE RECQ FAMILY MEMBER"/>
    <property type="match status" value="1"/>
</dbReference>
<feature type="domain" description="Helicase C-terminal" evidence="4">
    <location>
        <begin position="1"/>
        <end position="108"/>
    </location>
</feature>
<dbReference type="Gene3D" id="3.40.50.300">
    <property type="entry name" value="P-loop containing nucleotide triphosphate hydrolases"/>
    <property type="match status" value="1"/>
</dbReference>
<evidence type="ECO:0000259" key="4">
    <source>
        <dbReference type="PROSITE" id="PS51194"/>
    </source>
</evidence>
<sequence>MRDCQNIFMWLMEDLAENACKDKQPASNNRLVEMFHSRMDKVSVTRILEDFVKLKGFIRVLICTVAFGIGIQVEDIDVVVHWGVENTVLSYWQEVGRCSQDGHKGYGL</sequence>
<evidence type="ECO:0000256" key="3">
    <source>
        <dbReference type="ARBA" id="ARBA00034808"/>
    </source>
</evidence>
<proteinExistence type="inferred from homology"/>